<comment type="similarity">
    <text evidence="1">Belongs to the WD repeat G protein beta family.</text>
</comment>
<dbReference type="SMART" id="SM00320">
    <property type="entry name" value="WD40"/>
    <property type="match status" value="7"/>
</dbReference>
<evidence type="ECO:0000256" key="3">
    <source>
        <dbReference type="ARBA" id="ARBA00022737"/>
    </source>
</evidence>
<dbReference type="InterPro" id="IPR016346">
    <property type="entry name" value="G-protein_beta_1-5"/>
</dbReference>
<name>A0A5J4NP35_9TREM</name>
<feature type="repeat" description="WD" evidence="6">
    <location>
        <begin position="171"/>
        <end position="211"/>
    </location>
</feature>
<feature type="non-terminal residue" evidence="8">
    <location>
        <position position="1"/>
    </location>
</feature>
<keyword evidence="2 6" id="KW-0853">WD repeat</keyword>
<evidence type="ECO:0000256" key="6">
    <source>
        <dbReference type="PROSITE-ProRule" id="PRU00221"/>
    </source>
</evidence>
<dbReference type="PIRSF" id="PIRSF002394">
    <property type="entry name" value="GN-bd_beta"/>
    <property type="match status" value="1"/>
</dbReference>
<dbReference type="CDD" id="cd00200">
    <property type="entry name" value="WD40"/>
    <property type="match status" value="1"/>
</dbReference>
<evidence type="ECO:0000256" key="1">
    <source>
        <dbReference type="ARBA" id="ARBA00009768"/>
    </source>
</evidence>
<dbReference type="AlphaFoldDB" id="A0A5J4NP35"/>
<feature type="repeat" description="WD" evidence="6">
    <location>
        <begin position="254"/>
        <end position="295"/>
    </location>
</feature>
<protein>
    <recommendedName>
        <fullName evidence="5">Guanine nucleotide-binding protein subunit beta</fullName>
    </recommendedName>
</protein>
<sequence length="372" mass="41407">LTGEPLTNRIRAVHSLVSSIVRVFSHNFALMKMGELDQLQQEISQLKSQIREARRVAADTSLAYTTANIEPVGRTQLRTRRLLRGHLLKIYAMHWCSDSRNLVSASQDGRLIVWDGYTTNKIHAIPLRCSWVMTCAYSPSGNYVACGGLDNICSVYNLHSCETSVRVSQELTGHTGYLSCCRFIDDTQMLTSSGDVTCALWDIERCQQITTFASHTGDVMNLSLSPDRRTFVSGSCDSSAKLWDLRDGRCRQTFPGHETDINAVSFFPNGLSFATGSDDATCRLFDIRSDQEIGKYGHDNILCGITSVAFSRSGRLLFGGYDDFNCNVWDTLKQERTGILAGHDNRVSCLGVTEDGMAVCTGSWDTFLRIWN</sequence>
<dbReference type="PRINTS" id="PR00320">
    <property type="entry name" value="GPROTEINBRPT"/>
</dbReference>
<dbReference type="GO" id="GO:0007165">
    <property type="term" value="P:signal transduction"/>
    <property type="evidence" value="ECO:0007669"/>
    <property type="project" value="UniProtKB-KW"/>
</dbReference>
<keyword evidence="7" id="KW-0175">Coiled coil</keyword>
<dbReference type="PRINTS" id="PR00319">
    <property type="entry name" value="GPROTEINB"/>
</dbReference>
<dbReference type="InterPro" id="IPR001632">
    <property type="entry name" value="WD40_G-protein_beta-like"/>
</dbReference>
<dbReference type="SUPFAM" id="SSF50978">
    <property type="entry name" value="WD40 repeat-like"/>
    <property type="match status" value="1"/>
</dbReference>
<accession>A0A5J4NP35</accession>
<dbReference type="PROSITE" id="PS50082">
    <property type="entry name" value="WD_REPEATS_2"/>
    <property type="match status" value="5"/>
</dbReference>
<dbReference type="Pfam" id="PF25391">
    <property type="entry name" value="WD40_Gbeta"/>
    <property type="match status" value="1"/>
</dbReference>
<dbReference type="PROSITE" id="PS00678">
    <property type="entry name" value="WD_REPEATS_1"/>
    <property type="match status" value="1"/>
</dbReference>
<evidence type="ECO:0000256" key="5">
    <source>
        <dbReference type="ARBA" id="ARBA00069676"/>
    </source>
</evidence>
<dbReference type="Gene3D" id="2.130.10.10">
    <property type="entry name" value="YVTN repeat-like/Quinoprotein amine dehydrogenase"/>
    <property type="match status" value="1"/>
</dbReference>
<feature type="coiled-coil region" evidence="7">
    <location>
        <begin position="29"/>
        <end position="56"/>
    </location>
</feature>
<keyword evidence="3" id="KW-0677">Repeat</keyword>
<comment type="caution">
    <text evidence="8">The sequence shown here is derived from an EMBL/GenBank/DDBJ whole genome shotgun (WGS) entry which is preliminary data.</text>
</comment>
<dbReference type="EMBL" id="QNGE01001800">
    <property type="protein sequence ID" value="KAA3676808.1"/>
    <property type="molecule type" value="Genomic_DNA"/>
</dbReference>
<dbReference type="PANTHER" id="PTHR19850">
    <property type="entry name" value="GUANINE NUCLEOTIDE-BINDING PROTEIN BETA G PROTEIN BETA"/>
    <property type="match status" value="1"/>
</dbReference>
<dbReference type="Proteomes" id="UP000324629">
    <property type="component" value="Unassembled WGS sequence"/>
</dbReference>
<evidence type="ECO:0000256" key="7">
    <source>
        <dbReference type="SAM" id="Coils"/>
    </source>
</evidence>
<dbReference type="InterPro" id="IPR015943">
    <property type="entry name" value="WD40/YVTN_repeat-like_dom_sf"/>
</dbReference>
<dbReference type="PROSITE" id="PS50294">
    <property type="entry name" value="WD_REPEATS_REGION"/>
    <property type="match status" value="4"/>
</dbReference>
<dbReference type="InterPro" id="IPR020472">
    <property type="entry name" value="WD40_PAC1"/>
</dbReference>
<evidence type="ECO:0000256" key="4">
    <source>
        <dbReference type="ARBA" id="ARBA00023224"/>
    </source>
</evidence>
<feature type="repeat" description="WD" evidence="6">
    <location>
        <begin position="340"/>
        <end position="372"/>
    </location>
</feature>
<proteinExistence type="inferred from homology"/>
<feature type="repeat" description="WD" evidence="6">
    <location>
        <begin position="212"/>
        <end position="253"/>
    </location>
</feature>
<dbReference type="InterPro" id="IPR001680">
    <property type="entry name" value="WD40_rpt"/>
</dbReference>
<dbReference type="FunFam" id="2.130.10.10:FF:000007">
    <property type="entry name" value="Guanine nucleotide-binding protein G(I)/G(S)/G(T) subunit beta-1"/>
    <property type="match status" value="1"/>
</dbReference>
<evidence type="ECO:0000313" key="8">
    <source>
        <dbReference type="EMBL" id="KAA3676808.1"/>
    </source>
</evidence>
<feature type="repeat" description="WD" evidence="6">
    <location>
        <begin position="83"/>
        <end position="124"/>
    </location>
</feature>
<keyword evidence="4" id="KW-0807">Transducer</keyword>
<dbReference type="InterPro" id="IPR036322">
    <property type="entry name" value="WD40_repeat_dom_sf"/>
</dbReference>
<organism evidence="8 9">
    <name type="scientific">Paragonimus westermani</name>
    <dbReference type="NCBI Taxonomy" id="34504"/>
    <lineage>
        <taxon>Eukaryota</taxon>
        <taxon>Metazoa</taxon>
        <taxon>Spiralia</taxon>
        <taxon>Lophotrochozoa</taxon>
        <taxon>Platyhelminthes</taxon>
        <taxon>Trematoda</taxon>
        <taxon>Digenea</taxon>
        <taxon>Plagiorchiida</taxon>
        <taxon>Troglotremata</taxon>
        <taxon>Troglotrematidae</taxon>
        <taxon>Paragonimus</taxon>
    </lineage>
</organism>
<keyword evidence="9" id="KW-1185">Reference proteome</keyword>
<reference evidence="8 9" key="1">
    <citation type="journal article" date="2019" name="Gigascience">
        <title>Whole-genome sequence of the oriental lung fluke Paragonimus westermani.</title>
        <authorList>
            <person name="Oey H."/>
            <person name="Zakrzewski M."/>
            <person name="Narain K."/>
            <person name="Devi K.R."/>
            <person name="Agatsuma T."/>
            <person name="Nawaratna S."/>
            <person name="Gobert G.N."/>
            <person name="Jones M.K."/>
            <person name="Ragan M.A."/>
            <person name="McManus D.P."/>
            <person name="Krause L."/>
        </authorList>
    </citation>
    <scope>NUCLEOTIDE SEQUENCE [LARGE SCALE GENOMIC DNA]</scope>
    <source>
        <strain evidence="8 9">IND2009</strain>
    </source>
</reference>
<dbReference type="InterPro" id="IPR019775">
    <property type="entry name" value="WD40_repeat_CS"/>
</dbReference>
<evidence type="ECO:0000313" key="9">
    <source>
        <dbReference type="Proteomes" id="UP000324629"/>
    </source>
</evidence>
<evidence type="ECO:0000256" key="2">
    <source>
        <dbReference type="ARBA" id="ARBA00022574"/>
    </source>
</evidence>
<gene>
    <name evidence="8" type="ORF">DEA37_0002698</name>
</gene>